<dbReference type="AlphaFoldDB" id="A0A0D1DXA2"/>
<keyword evidence="3" id="KW-1185">Reference proteome</keyword>
<feature type="signal peptide" evidence="1">
    <location>
        <begin position="1"/>
        <end position="28"/>
    </location>
</feature>
<feature type="chain" id="PRO_5002229737" evidence="1">
    <location>
        <begin position="29"/>
        <end position="176"/>
    </location>
</feature>
<dbReference type="VEuPathDB" id="FungiDB:UMAG_05027"/>
<reference evidence="2 3" key="1">
    <citation type="journal article" date="2006" name="Nature">
        <title>Insights from the genome of the biotrophic fungal plant pathogen Ustilago maydis.</title>
        <authorList>
            <person name="Kamper J."/>
            <person name="Kahmann R."/>
            <person name="Bolker M."/>
            <person name="Ma L.J."/>
            <person name="Brefort T."/>
            <person name="Saville B.J."/>
            <person name="Banuett F."/>
            <person name="Kronstad J.W."/>
            <person name="Gold S.E."/>
            <person name="Muller O."/>
            <person name="Perlin M.H."/>
            <person name="Wosten H.A."/>
            <person name="de Vries R."/>
            <person name="Ruiz-Herrera J."/>
            <person name="Reynaga-Pena C.G."/>
            <person name="Snetselaar K."/>
            <person name="McCann M."/>
            <person name="Perez-Martin J."/>
            <person name="Feldbrugge M."/>
            <person name="Basse C.W."/>
            <person name="Steinberg G."/>
            <person name="Ibeas J.I."/>
            <person name="Holloman W."/>
            <person name="Guzman P."/>
            <person name="Farman M."/>
            <person name="Stajich J.E."/>
            <person name="Sentandreu R."/>
            <person name="Gonzalez-Prieto J.M."/>
            <person name="Kennell J.C."/>
            <person name="Molina L."/>
            <person name="Schirawski J."/>
            <person name="Mendoza-Mendoza A."/>
            <person name="Greilinger D."/>
            <person name="Munch K."/>
            <person name="Rossel N."/>
            <person name="Scherer M."/>
            <person name="Vranes M."/>
            <person name="Ladendorf O."/>
            <person name="Vincon V."/>
            <person name="Fuchs U."/>
            <person name="Sandrock B."/>
            <person name="Meng S."/>
            <person name="Ho E.C."/>
            <person name="Cahill M.J."/>
            <person name="Boyce K.J."/>
            <person name="Klose J."/>
            <person name="Klosterman S.J."/>
            <person name="Deelstra H.J."/>
            <person name="Ortiz-Castellanos L."/>
            <person name="Li W."/>
            <person name="Sanchez-Alonso P."/>
            <person name="Schreier P.H."/>
            <person name="Hauser-Hahn I."/>
            <person name="Vaupel M."/>
            <person name="Koopmann E."/>
            <person name="Friedrich G."/>
            <person name="Voss H."/>
            <person name="Schluter T."/>
            <person name="Margolis J."/>
            <person name="Platt D."/>
            <person name="Swimmer C."/>
            <person name="Gnirke A."/>
            <person name="Chen F."/>
            <person name="Vysotskaia V."/>
            <person name="Mannhaupt G."/>
            <person name="Guldener U."/>
            <person name="Munsterkotter M."/>
            <person name="Haase D."/>
            <person name="Oesterheld M."/>
            <person name="Mewes H.W."/>
            <person name="Mauceli E.W."/>
            <person name="DeCaprio D."/>
            <person name="Wade C.M."/>
            <person name="Butler J."/>
            <person name="Young S."/>
            <person name="Jaffe D.B."/>
            <person name="Calvo S."/>
            <person name="Nusbaum C."/>
            <person name="Galagan J."/>
            <person name="Birren B.W."/>
        </authorList>
    </citation>
    <scope>NUCLEOTIDE SEQUENCE [LARGE SCALE GENOMIC DNA]</scope>
    <source>
        <strain evidence="3">DSM 14603 / FGSC 9021 / UM521</strain>
    </source>
</reference>
<dbReference type="RefSeq" id="XP_011391317.1">
    <property type="nucleotide sequence ID" value="XM_011393015.1"/>
</dbReference>
<proteinExistence type="predicted"/>
<accession>A0A0D1DXA2</accession>
<evidence type="ECO:0000313" key="3">
    <source>
        <dbReference type="Proteomes" id="UP000000561"/>
    </source>
</evidence>
<protein>
    <submittedName>
        <fullName evidence="2">Uncharacterized protein</fullName>
    </submittedName>
</protein>
<name>A0A0D1DXA2_MYCMD</name>
<evidence type="ECO:0000256" key="1">
    <source>
        <dbReference type="SAM" id="SignalP"/>
    </source>
</evidence>
<evidence type="ECO:0000313" key="2">
    <source>
        <dbReference type="EMBL" id="KIS67160.1"/>
    </source>
</evidence>
<dbReference type="GeneID" id="23565028"/>
<keyword evidence="1" id="KW-0732">Signal</keyword>
<dbReference type="EMBL" id="CM003154">
    <property type="protein sequence ID" value="KIS67160.1"/>
    <property type="molecule type" value="Genomic_DNA"/>
</dbReference>
<dbReference type="KEGG" id="uma:UMAG_05027"/>
<organism evidence="2 3">
    <name type="scientific">Mycosarcoma maydis</name>
    <name type="common">Corn smut fungus</name>
    <name type="synonym">Ustilago maydis</name>
    <dbReference type="NCBI Taxonomy" id="5270"/>
    <lineage>
        <taxon>Eukaryota</taxon>
        <taxon>Fungi</taxon>
        <taxon>Dikarya</taxon>
        <taxon>Basidiomycota</taxon>
        <taxon>Ustilaginomycotina</taxon>
        <taxon>Ustilaginomycetes</taxon>
        <taxon>Ustilaginales</taxon>
        <taxon>Ustilaginaceae</taxon>
        <taxon>Mycosarcoma</taxon>
    </lineage>
</organism>
<dbReference type="Proteomes" id="UP000000561">
    <property type="component" value="Chromosome 15"/>
</dbReference>
<gene>
    <name evidence="2" type="ORF">UMAG_05027</name>
</gene>
<dbReference type="InParanoid" id="A0A0D1DXA2"/>
<sequence>MSGAMKKFILVSVSLSLYLFLSVVSVTANERPSNGGANYATLSCRETRSRTCWGNGHGVNCGPIPAANYAGESVDPNGYLAGAYGSITSDALPGGCPHVAEGAKFTVFASRSYDNWHTQQNIKLYVEVVNTNGWLTLNTKLDKGGGCNLPVTHNVGDDHYGAQEWEAKGDYEHHCW</sequence>